<proteinExistence type="inferred from homology"/>
<dbReference type="OrthoDB" id="7752771at2759"/>
<evidence type="ECO:0000256" key="4">
    <source>
        <dbReference type="ARBA" id="ARBA00038182"/>
    </source>
</evidence>
<evidence type="ECO:0000256" key="13">
    <source>
        <dbReference type="ARBA" id="ARBA00052491"/>
    </source>
</evidence>
<comment type="catalytic activity">
    <reaction evidence="6">
        <text>dopamine + (9Z)-octadecenoyl-CoA = N-(9Z-octadecanoyl)-dopamine + CoA + H(+)</text>
        <dbReference type="Rhea" id="RHEA:51380"/>
        <dbReference type="ChEBI" id="CHEBI:15378"/>
        <dbReference type="ChEBI" id="CHEBI:31883"/>
        <dbReference type="ChEBI" id="CHEBI:57287"/>
        <dbReference type="ChEBI" id="CHEBI:57387"/>
        <dbReference type="ChEBI" id="CHEBI:59905"/>
    </reaction>
    <physiologicalReaction direction="left-to-right" evidence="6">
        <dbReference type="Rhea" id="RHEA:51381"/>
    </physiologicalReaction>
</comment>
<comment type="catalytic activity">
    <reaction evidence="7">
        <text>serotonin + octadecanoyl-CoA = N-octadecanoyl-serotonin + CoA + H(+)</text>
        <dbReference type="Rhea" id="RHEA:51400"/>
        <dbReference type="ChEBI" id="CHEBI:15378"/>
        <dbReference type="ChEBI" id="CHEBI:57287"/>
        <dbReference type="ChEBI" id="CHEBI:57394"/>
        <dbReference type="ChEBI" id="CHEBI:134065"/>
        <dbReference type="ChEBI" id="CHEBI:350546"/>
    </reaction>
    <physiologicalReaction direction="left-to-right" evidence="7">
        <dbReference type="Rhea" id="RHEA:51401"/>
    </physiologicalReaction>
</comment>
<keyword evidence="2" id="KW-0012">Acyltransferase</keyword>
<evidence type="ECO:0000256" key="2">
    <source>
        <dbReference type="ARBA" id="ARBA00023315"/>
    </source>
</evidence>
<evidence type="ECO:0000313" key="15">
    <source>
        <dbReference type="Proteomes" id="UP001153620"/>
    </source>
</evidence>
<sequence length="218" mass="24589">MSKSIIYRPATVADRCELQELFNTHYYQNEPITVGWINNNPVPEDLASTLDVLDEKMSIVAADEATNRIVGACIAGVDTQIDIENIIDEAKKTANKKWTQYLQLYARIRLESNIFEKFSVDESFHVHALVVDANYQNNSIGTKLMAKSFKLAASLDYKICSVNCSSTYTSKIATKLNMQYIGPIAIDSVMDEDGRRLIYPPEPHTHINSYAKRLSNDD</sequence>
<evidence type="ECO:0000256" key="11">
    <source>
        <dbReference type="ARBA" id="ARBA00052178"/>
    </source>
</evidence>
<evidence type="ECO:0000313" key="14">
    <source>
        <dbReference type="EMBL" id="CAG9800083.1"/>
    </source>
</evidence>
<evidence type="ECO:0000256" key="8">
    <source>
        <dbReference type="ARBA" id="ARBA00051284"/>
    </source>
</evidence>
<dbReference type="CDD" id="cd04301">
    <property type="entry name" value="NAT_SF"/>
    <property type="match status" value="1"/>
</dbReference>
<evidence type="ECO:0000256" key="5">
    <source>
        <dbReference type="ARBA" id="ARBA00039114"/>
    </source>
</evidence>
<dbReference type="PANTHER" id="PTHR20905">
    <property type="entry name" value="N-ACETYLTRANSFERASE-RELATED"/>
    <property type="match status" value="1"/>
</dbReference>
<reference evidence="14" key="1">
    <citation type="submission" date="2022-01" db="EMBL/GenBank/DDBJ databases">
        <authorList>
            <person name="King R."/>
        </authorList>
    </citation>
    <scope>NUCLEOTIDE SEQUENCE</scope>
</reference>
<comment type="similarity">
    <text evidence="4">Belongs to the acetyltransferase family. AANAT subfamily.</text>
</comment>
<gene>
    <name evidence="14" type="ORF">CHIRRI_LOCUS3034</name>
</gene>
<dbReference type="Proteomes" id="UP001153620">
    <property type="component" value="Chromosome 1"/>
</dbReference>
<dbReference type="GO" id="GO:0004059">
    <property type="term" value="F:aralkylamine N-acetyltransferase activity"/>
    <property type="evidence" value="ECO:0007669"/>
    <property type="project" value="UniProtKB-EC"/>
</dbReference>
<comment type="pathway">
    <text evidence="3">Aromatic compound metabolism; melatonin biosynthesis; melatonin from serotonin: step 1/2.</text>
</comment>
<reference evidence="14" key="2">
    <citation type="submission" date="2022-10" db="EMBL/GenBank/DDBJ databases">
        <authorList>
            <consortium name="ENA_rothamsted_submissions"/>
            <consortium name="culmorum"/>
            <person name="King R."/>
        </authorList>
    </citation>
    <scope>NUCLEOTIDE SEQUENCE</scope>
</reference>
<dbReference type="EC" id="2.3.1.87" evidence="5"/>
<dbReference type="EMBL" id="OU895877">
    <property type="protein sequence ID" value="CAG9800083.1"/>
    <property type="molecule type" value="Genomic_DNA"/>
</dbReference>
<dbReference type="InterPro" id="IPR016181">
    <property type="entry name" value="Acyl_CoA_acyltransferase"/>
</dbReference>
<dbReference type="Gene3D" id="3.40.630.30">
    <property type="match status" value="1"/>
</dbReference>
<comment type="catalytic activity">
    <reaction evidence="13">
        <text>serotonin + acetyl-CoA = N-acetylserotonin + CoA + H(+)</text>
        <dbReference type="Rhea" id="RHEA:25217"/>
        <dbReference type="ChEBI" id="CHEBI:15378"/>
        <dbReference type="ChEBI" id="CHEBI:17697"/>
        <dbReference type="ChEBI" id="CHEBI:57287"/>
        <dbReference type="ChEBI" id="CHEBI:57288"/>
        <dbReference type="ChEBI" id="CHEBI:350546"/>
        <dbReference type="EC" id="2.3.1.87"/>
    </reaction>
    <physiologicalReaction direction="left-to-right" evidence="13">
        <dbReference type="Rhea" id="RHEA:25218"/>
    </physiologicalReaction>
</comment>
<dbReference type="PANTHER" id="PTHR20905:SF1">
    <property type="entry name" value="AT07410P-RELATED"/>
    <property type="match status" value="1"/>
</dbReference>
<dbReference type="FunFam" id="3.40.630.30:FF:000046">
    <property type="entry name" value="Dopamine N-acetyltransferase"/>
    <property type="match status" value="1"/>
</dbReference>
<evidence type="ECO:0000256" key="12">
    <source>
        <dbReference type="ARBA" id="ARBA00052335"/>
    </source>
</evidence>
<evidence type="ECO:0000256" key="9">
    <source>
        <dbReference type="ARBA" id="ARBA00051711"/>
    </source>
</evidence>
<comment type="catalytic activity">
    <reaction evidence="10">
        <text>serotonin + (9Z)-octadecenoyl-CoA = N-(9Z-octadecenoyl)-serotonin + CoA + H(+)</text>
        <dbReference type="Rhea" id="RHEA:51392"/>
        <dbReference type="ChEBI" id="CHEBI:15378"/>
        <dbReference type="ChEBI" id="CHEBI:57287"/>
        <dbReference type="ChEBI" id="CHEBI:57387"/>
        <dbReference type="ChEBI" id="CHEBI:134064"/>
        <dbReference type="ChEBI" id="CHEBI:350546"/>
    </reaction>
    <physiologicalReaction direction="left-to-right" evidence="10">
        <dbReference type="Rhea" id="RHEA:51393"/>
    </physiologicalReaction>
</comment>
<evidence type="ECO:0000256" key="7">
    <source>
        <dbReference type="ARBA" id="ARBA00050849"/>
    </source>
</evidence>
<evidence type="ECO:0000256" key="6">
    <source>
        <dbReference type="ARBA" id="ARBA00050189"/>
    </source>
</evidence>
<evidence type="ECO:0000256" key="1">
    <source>
        <dbReference type="ARBA" id="ARBA00022679"/>
    </source>
</evidence>
<keyword evidence="1" id="KW-0808">Transferase</keyword>
<keyword evidence="15" id="KW-1185">Reference proteome</keyword>
<protein>
    <recommendedName>
        <fullName evidence="5">aralkylamine N-acetyltransferase</fullName>
        <ecNumber evidence="5">2.3.1.87</ecNumber>
    </recommendedName>
</protein>
<evidence type="ECO:0000256" key="3">
    <source>
        <dbReference type="ARBA" id="ARBA00037926"/>
    </source>
</evidence>
<comment type="catalytic activity">
    <reaction evidence="11">
        <text>serotonin + hexadecanoyl-CoA = N-hexadecanoyl-serotonin + CoA + H(+)</text>
        <dbReference type="Rhea" id="RHEA:51384"/>
        <dbReference type="ChEBI" id="CHEBI:15378"/>
        <dbReference type="ChEBI" id="CHEBI:57287"/>
        <dbReference type="ChEBI" id="CHEBI:57379"/>
        <dbReference type="ChEBI" id="CHEBI:134059"/>
        <dbReference type="ChEBI" id="CHEBI:350546"/>
    </reaction>
    <physiologicalReaction direction="left-to-right" evidence="11">
        <dbReference type="Rhea" id="RHEA:51385"/>
    </physiologicalReaction>
</comment>
<dbReference type="AlphaFoldDB" id="A0A9N9RN81"/>
<accession>A0A9N9RN81</accession>
<evidence type="ECO:0000256" key="10">
    <source>
        <dbReference type="ARBA" id="ARBA00051823"/>
    </source>
</evidence>
<comment type="catalytic activity">
    <reaction evidence="8">
        <text>serotonin + (5Z,8Z,11Z,14Z)-eicosatetraenoyl-CoA = N-[(5Z,8Z,11Z,14Z)-eicosatetraenoyl]-serotonin + CoA + H(+)</text>
        <dbReference type="Rhea" id="RHEA:51396"/>
        <dbReference type="ChEBI" id="CHEBI:15378"/>
        <dbReference type="ChEBI" id="CHEBI:57287"/>
        <dbReference type="ChEBI" id="CHEBI:57368"/>
        <dbReference type="ChEBI" id="CHEBI:132255"/>
        <dbReference type="ChEBI" id="CHEBI:350546"/>
    </reaction>
    <physiologicalReaction direction="left-to-right" evidence="8">
        <dbReference type="Rhea" id="RHEA:51397"/>
    </physiologicalReaction>
</comment>
<comment type="catalytic activity">
    <reaction evidence="12">
        <text>dopamine + hexadecanoyl-CoA = N-hexadecanoyl-dopamine + CoA + H(+)</text>
        <dbReference type="Rhea" id="RHEA:51376"/>
        <dbReference type="ChEBI" id="CHEBI:15378"/>
        <dbReference type="ChEBI" id="CHEBI:57287"/>
        <dbReference type="ChEBI" id="CHEBI:57379"/>
        <dbReference type="ChEBI" id="CHEBI:59905"/>
        <dbReference type="ChEBI" id="CHEBI:134058"/>
    </reaction>
    <physiologicalReaction direction="left-to-right" evidence="12">
        <dbReference type="Rhea" id="RHEA:51377"/>
    </physiologicalReaction>
</comment>
<name>A0A9N9RN81_9DIPT</name>
<organism evidence="14 15">
    <name type="scientific">Chironomus riparius</name>
    <dbReference type="NCBI Taxonomy" id="315576"/>
    <lineage>
        <taxon>Eukaryota</taxon>
        <taxon>Metazoa</taxon>
        <taxon>Ecdysozoa</taxon>
        <taxon>Arthropoda</taxon>
        <taxon>Hexapoda</taxon>
        <taxon>Insecta</taxon>
        <taxon>Pterygota</taxon>
        <taxon>Neoptera</taxon>
        <taxon>Endopterygota</taxon>
        <taxon>Diptera</taxon>
        <taxon>Nematocera</taxon>
        <taxon>Chironomoidea</taxon>
        <taxon>Chironomidae</taxon>
        <taxon>Chironominae</taxon>
        <taxon>Chironomus</taxon>
    </lineage>
</organism>
<comment type="catalytic activity">
    <reaction evidence="9">
        <text>dopamine + acetyl-CoA = N-acetyldopamine + CoA + H(+)</text>
        <dbReference type="Rhea" id="RHEA:51388"/>
        <dbReference type="ChEBI" id="CHEBI:15378"/>
        <dbReference type="ChEBI" id="CHEBI:57287"/>
        <dbReference type="ChEBI" id="CHEBI:57288"/>
        <dbReference type="ChEBI" id="CHEBI:59905"/>
        <dbReference type="ChEBI" id="CHEBI:125678"/>
    </reaction>
    <physiologicalReaction direction="left-to-right" evidence="9">
        <dbReference type="Rhea" id="RHEA:51389"/>
    </physiologicalReaction>
</comment>
<dbReference type="SUPFAM" id="SSF55729">
    <property type="entry name" value="Acyl-CoA N-acyltransferases (Nat)"/>
    <property type="match status" value="1"/>
</dbReference>